<dbReference type="InterPro" id="IPR050122">
    <property type="entry name" value="RTK"/>
</dbReference>
<dbReference type="Ensembl" id="ENSACIT00000011030.1">
    <property type="protein sequence ID" value="ENSACIP00000010723.1"/>
    <property type="gene ID" value="ENSACIG00000008384.1"/>
</dbReference>
<organism evidence="10 11">
    <name type="scientific">Amphilophus citrinellus</name>
    <name type="common">Midas cichlid</name>
    <name type="synonym">Cichlasoma citrinellum</name>
    <dbReference type="NCBI Taxonomy" id="61819"/>
    <lineage>
        <taxon>Eukaryota</taxon>
        <taxon>Metazoa</taxon>
        <taxon>Chordata</taxon>
        <taxon>Craniata</taxon>
        <taxon>Vertebrata</taxon>
        <taxon>Euteleostomi</taxon>
        <taxon>Actinopterygii</taxon>
        <taxon>Neopterygii</taxon>
        <taxon>Teleostei</taxon>
        <taxon>Neoteleostei</taxon>
        <taxon>Acanthomorphata</taxon>
        <taxon>Ovalentaria</taxon>
        <taxon>Cichlomorphae</taxon>
        <taxon>Cichliformes</taxon>
        <taxon>Cichlidae</taxon>
        <taxon>New World cichlids</taxon>
        <taxon>Cichlasomatinae</taxon>
        <taxon>Heroini</taxon>
        <taxon>Amphilophus</taxon>
    </lineage>
</organism>
<dbReference type="Pfam" id="PF07714">
    <property type="entry name" value="PK_Tyr_Ser-Thr"/>
    <property type="match status" value="1"/>
</dbReference>
<dbReference type="GO" id="GO:0005524">
    <property type="term" value="F:ATP binding"/>
    <property type="evidence" value="ECO:0007669"/>
    <property type="project" value="UniProtKB-KW"/>
</dbReference>
<dbReference type="GO" id="GO:0007399">
    <property type="term" value="P:nervous system development"/>
    <property type="evidence" value="ECO:0007669"/>
    <property type="project" value="TreeGrafter"/>
</dbReference>
<dbReference type="PANTHER" id="PTHR24416:SF564">
    <property type="entry name" value="MACROPHAGE-STIMULATING PROTEIN RECEPTOR"/>
    <property type="match status" value="1"/>
</dbReference>
<keyword evidence="8" id="KW-1133">Transmembrane helix</keyword>
<evidence type="ECO:0000313" key="11">
    <source>
        <dbReference type="Proteomes" id="UP000261340"/>
    </source>
</evidence>
<evidence type="ECO:0000256" key="1">
    <source>
        <dbReference type="ARBA" id="ARBA00022553"/>
    </source>
</evidence>
<reference evidence="10" key="2">
    <citation type="submission" date="2025-09" db="UniProtKB">
        <authorList>
            <consortium name="Ensembl"/>
        </authorList>
    </citation>
    <scope>IDENTIFICATION</scope>
</reference>
<keyword evidence="11" id="KW-1185">Reference proteome</keyword>
<keyword evidence="6" id="KW-0829">Tyrosine-protein kinase</keyword>
<dbReference type="SMART" id="SM00219">
    <property type="entry name" value="TyrKc"/>
    <property type="match status" value="1"/>
</dbReference>
<keyword evidence="4" id="KW-0418">Kinase</keyword>
<keyword evidence="2" id="KW-0808">Transferase</keyword>
<reference evidence="10" key="1">
    <citation type="submission" date="2025-08" db="UniProtKB">
        <authorList>
            <consortium name="Ensembl"/>
        </authorList>
    </citation>
    <scope>IDENTIFICATION</scope>
</reference>
<dbReference type="InterPro" id="IPR011009">
    <property type="entry name" value="Kinase-like_dom_sf"/>
</dbReference>
<name>A0A3Q0RLK9_AMPCI</name>
<protein>
    <recommendedName>
        <fullName evidence="9">Protein kinase domain-containing protein</fullName>
    </recommendedName>
</protein>
<dbReference type="STRING" id="61819.ENSACIP00000010723"/>
<evidence type="ECO:0000259" key="9">
    <source>
        <dbReference type="PROSITE" id="PS50011"/>
    </source>
</evidence>
<dbReference type="PRINTS" id="PR00109">
    <property type="entry name" value="TYRKINASE"/>
</dbReference>
<evidence type="ECO:0000256" key="4">
    <source>
        <dbReference type="ARBA" id="ARBA00022777"/>
    </source>
</evidence>
<dbReference type="InterPro" id="IPR020635">
    <property type="entry name" value="Tyr_kinase_cat_dom"/>
</dbReference>
<dbReference type="GO" id="GO:0005886">
    <property type="term" value="C:plasma membrane"/>
    <property type="evidence" value="ECO:0007669"/>
    <property type="project" value="TreeGrafter"/>
</dbReference>
<feature type="transmembrane region" description="Helical" evidence="8">
    <location>
        <begin position="220"/>
        <end position="240"/>
    </location>
</feature>
<keyword evidence="7" id="KW-0675">Receptor</keyword>
<dbReference type="GO" id="GO:0007169">
    <property type="term" value="P:cell surface receptor protein tyrosine kinase signaling pathway"/>
    <property type="evidence" value="ECO:0007669"/>
    <property type="project" value="TreeGrafter"/>
</dbReference>
<keyword evidence="5" id="KW-0067">ATP-binding</keyword>
<dbReference type="GeneTree" id="ENSGT00940000157842"/>
<evidence type="ECO:0000256" key="3">
    <source>
        <dbReference type="ARBA" id="ARBA00022741"/>
    </source>
</evidence>
<keyword evidence="8" id="KW-0472">Membrane</keyword>
<dbReference type="GO" id="GO:0004714">
    <property type="term" value="F:transmembrane receptor protein tyrosine kinase activity"/>
    <property type="evidence" value="ECO:0007669"/>
    <property type="project" value="TreeGrafter"/>
</dbReference>
<accession>A0A3Q0RLK9</accession>
<keyword evidence="8" id="KW-0812">Transmembrane</keyword>
<dbReference type="Proteomes" id="UP000261340">
    <property type="component" value="Unplaced"/>
</dbReference>
<feature type="domain" description="Protein kinase" evidence="9">
    <location>
        <begin position="1"/>
        <end position="195"/>
    </location>
</feature>
<dbReference type="OMA" id="WMENGHI"/>
<dbReference type="GO" id="GO:0016477">
    <property type="term" value="P:cell migration"/>
    <property type="evidence" value="ECO:0007669"/>
    <property type="project" value="TreeGrafter"/>
</dbReference>
<dbReference type="PROSITE" id="PS50011">
    <property type="entry name" value="PROTEIN_KINASE_DOM"/>
    <property type="match status" value="1"/>
</dbReference>
<dbReference type="GO" id="GO:0043235">
    <property type="term" value="C:receptor complex"/>
    <property type="evidence" value="ECO:0007669"/>
    <property type="project" value="TreeGrafter"/>
</dbReference>
<dbReference type="InterPro" id="IPR001245">
    <property type="entry name" value="Ser-Thr/Tyr_kinase_cat_dom"/>
</dbReference>
<evidence type="ECO:0000256" key="2">
    <source>
        <dbReference type="ARBA" id="ARBA00022679"/>
    </source>
</evidence>
<dbReference type="InterPro" id="IPR000719">
    <property type="entry name" value="Prot_kinase_dom"/>
</dbReference>
<dbReference type="PROSITE" id="PS00109">
    <property type="entry name" value="PROTEIN_KINASE_TYR"/>
    <property type="match status" value="1"/>
</dbReference>
<dbReference type="InterPro" id="IPR008266">
    <property type="entry name" value="Tyr_kinase_AS"/>
</dbReference>
<evidence type="ECO:0000256" key="7">
    <source>
        <dbReference type="ARBA" id="ARBA00023170"/>
    </source>
</evidence>
<dbReference type="GO" id="GO:0006909">
    <property type="term" value="P:phagocytosis"/>
    <property type="evidence" value="ECO:0007669"/>
    <property type="project" value="TreeGrafter"/>
</dbReference>
<keyword evidence="3" id="KW-0547">Nucleotide-binding</keyword>
<dbReference type="Gene3D" id="1.10.510.10">
    <property type="entry name" value="Transferase(Phosphotransferase) domain 1"/>
    <property type="match status" value="1"/>
</dbReference>
<evidence type="ECO:0000256" key="8">
    <source>
        <dbReference type="SAM" id="Phobius"/>
    </source>
</evidence>
<keyword evidence="1" id="KW-0597">Phosphoprotein</keyword>
<dbReference type="SUPFAM" id="SSF56112">
    <property type="entry name" value="Protein kinase-like (PK-like)"/>
    <property type="match status" value="1"/>
</dbReference>
<sequence>MPTLPGLPLVVLPYMKHGDLRHFIRSENRNPTVKDLIGFGLQVAKGMEYLAQKKFVHRDLAARNCMLDESFTVKVADFGMARDIYDKEYYSIQDHKRVKLPVKWMAIESLQTQKFTTKSDVWSYGILLWELLTRGTNPYPDVDPYDITQYLLKGRRLLQPQYCPDTLYVIMLACWDPDPECRPTFRSLATEVQYILSSLEGEHYINLKVTYVNLDQPRVIVFPMTIFLFSLYILISADILSNCQVWHCKKTYYKCEMCC</sequence>
<dbReference type="AlphaFoldDB" id="A0A3Q0RLK9"/>
<evidence type="ECO:0000256" key="5">
    <source>
        <dbReference type="ARBA" id="ARBA00022840"/>
    </source>
</evidence>
<proteinExistence type="predicted"/>
<dbReference type="PANTHER" id="PTHR24416">
    <property type="entry name" value="TYROSINE-PROTEIN KINASE RECEPTOR"/>
    <property type="match status" value="1"/>
</dbReference>
<evidence type="ECO:0000256" key="6">
    <source>
        <dbReference type="ARBA" id="ARBA00023137"/>
    </source>
</evidence>
<evidence type="ECO:0000313" key="10">
    <source>
        <dbReference type="Ensembl" id="ENSACIP00000010723.1"/>
    </source>
</evidence>
<dbReference type="FunFam" id="1.10.510.10:FF:000093">
    <property type="entry name" value="Hepatocyte growth factor receptor"/>
    <property type="match status" value="1"/>
</dbReference>